<dbReference type="PANTHER" id="PTHR11243:SF38">
    <property type="entry name" value="GROWTH FACTOR RECEPTOR-BOUND PROTEIN 14-LIKE ISOFORM X1"/>
    <property type="match status" value="1"/>
</dbReference>
<feature type="domain" description="SH2" evidence="2">
    <location>
        <begin position="96"/>
        <end position="194"/>
    </location>
</feature>
<gene>
    <name evidence="3" type="ORF">WA026_003330</name>
</gene>
<evidence type="ECO:0000313" key="4">
    <source>
        <dbReference type="Proteomes" id="UP001431783"/>
    </source>
</evidence>
<dbReference type="InterPro" id="IPR000980">
    <property type="entry name" value="SH2"/>
</dbReference>
<accession>A0AAW1TLU9</accession>
<organism evidence="3 4">
    <name type="scientific">Henosepilachna vigintioctopunctata</name>
    <dbReference type="NCBI Taxonomy" id="420089"/>
    <lineage>
        <taxon>Eukaryota</taxon>
        <taxon>Metazoa</taxon>
        <taxon>Ecdysozoa</taxon>
        <taxon>Arthropoda</taxon>
        <taxon>Hexapoda</taxon>
        <taxon>Insecta</taxon>
        <taxon>Pterygota</taxon>
        <taxon>Neoptera</taxon>
        <taxon>Endopterygota</taxon>
        <taxon>Coleoptera</taxon>
        <taxon>Polyphaga</taxon>
        <taxon>Cucujiformia</taxon>
        <taxon>Coccinelloidea</taxon>
        <taxon>Coccinellidae</taxon>
        <taxon>Epilachninae</taxon>
        <taxon>Epilachnini</taxon>
        <taxon>Henosepilachna</taxon>
    </lineage>
</organism>
<dbReference type="InterPro" id="IPR039664">
    <property type="entry name" value="GRB/APBB1IP"/>
</dbReference>
<dbReference type="Pfam" id="PF00017">
    <property type="entry name" value="SH2"/>
    <property type="match status" value="1"/>
</dbReference>
<dbReference type="Proteomes" id="UP001431783">
    <property type="component" value="Unassembled WGS sequence"/>
</dbReference>
<dbReference type="AlphaFoldDB" id="A0AAW1TLU9"/>
<dbReference type="InterPro" id="IPR015042">
    <property type="entry name" value="BPS-dom"/>
</dbReference>
<dbReference type="Pfam" id="PF08947">
    <property type="entry name" value="BPS"/>
    <property type="match status" value="1"/>
</dbReference>
<proteinExistence type="predicted"/>
<dbReference type="Gene3D" id="3.30.505.10">
    <property type="entry name" value="SH2 domain"/>
    <property type="match status" value="1"/>
</dbReference>
<dbReference type="PROSITE" id="PS50001">
    <property type="entry name" value="SH2"/>
    <property type="match status" value="1"/>
</dbReference>
<dbReference type="SMART" id="SM00252">
    <property type="entry name" value="SH2"/>
    <property type="match status" value="1"/>
</dbReference>
<keyword evidence="4" id="KW-1185">Reference proteome</keyword>
<evidence type="ECO:0000256" key="1">
    <source>
        <dbReference type="PROSITE-ProRule" id="PRU00191"/>
    </source>
</evidence>
<evidence type="ECO:0000313" key="3">
    <source>
        <dbReference type="EMBL" id="KAK9869578.1"/>
    </source>
</evidence>
<protein>
    <recommendedName>
        <fullName evidence="2">SH2 domain-containing protein</fullName>
    </recommendedName>
</protein>
<evidence type="ECO:0000259" key="2">
    <source>
        <dbReference type="PROSITE" id="PS50001"/>
    </source>
</evidence>
<sequence>MRSNTLWKVRKEGDWKDIVTETISWAERSESIRSRVAMDFTGKTGRIVEDPVEAREIALGVGYMRKRRDRIVSRRPINARLNENNVDVGIHTTQPWFHNNLTRDQASTLVTKYGTGDGVFLVRPSRTSKGTFVLTYRCQGKLVHLQIVPMVDRETNVVVYSMDNGKTKFYDLLQLVEFHTVNNGSLMCRLTHYVTENANIHNPNIPSTSNAPEYVNTAVNTDLSLIDETSENAHSLEDHPGSSSL</sequence>
<dbReference type="PRINTS" id="PR00401">
    <property type="entry name" value="SH2DOMAIN"/>
</dbReference>
<reference evidence="3 4" key="1">
    <citation type="submission" date="2023-03" db="EMBL/GenBank/DDBJ databases">
        <title>Genome insight into feeding habits of ladybird beetles.</title>
        <authorList>
            <person name="Li H.-S."/>
            <person name="Huang Y.-H."/>
            <person name="Pang H."/>
        </authorList>
    </citation>
    <scope>NUCLEOTIDE SEQUENCE [LARGE SCALE GENOMIC DNA]</scope>
    <source>
        <strain evidence="3">SYSU_2023b</strain>
        <tissue evidence="3">Whole body</tissue>
    </source>
</reference>
<dbReference type="PANTHER" id="PTHR11243">
    <property type="entry name" value="GROWTH FACTOR RECEPTOR-BOUND PROTEIN"/>
    <property type="match status" value="1"/>
</dbReference>
<name>A0AAW1TLU9_9CUCU</name>
<dbReference type="InterPro" id="IPR036860">
    <property type="entry name" value="SH2_dom_sf"/>
</dbReference>
<dbReference type="EMBL" id="JARQZJ010000001">
    <property type="protein sequence ID" value="KAK9869578.1"/>
    <property type="molecule type" value="Genomic_DNA"/>
</dbReference>
<keyword evidence="1" id="KW-0727">SH2 domain</keyword>
<comment type="caution">
    <text evidence="3">The sequence shown here is derived from an EMBL/GenBank/DDBJ whole genome shotgun (WGS) entry which is preliminary data.</text>
</comment>
<dbReference type="SUPFAM" id="SSF55550">
    <property type="entry name" value="SH2 domain"/>
    <property type="match status" value="1"/>
</dbReference>